<organism evidence="1 2">
    <name type="scientific">Hirsutella minnesotensis 3608</name>
    <dbReference type="NCBI Taxonomy" id="1043627"/>
    <lineage>
        <taxon>Eukaryota</taxon>
        <taxon>Fungi</taxon>
        <taxon>Dikarya</taxon>
        <taxon>Ascomycota</taxon>
        <taxon>Pezizomycotina</taxon>
        <taxon>Sordariomycetes</taxon>
        <taxon>Hypocreomycetidae</taxon>
        <taxon>Hypocreales</taxon>
        <taxon>Ophiocordycipitaceae</taxon>
        <taxon>Hirsutella</taxon>
    </lineage>
</organism>
<evidence type="ECO:0000313" key="1">
    <source>
        <dbReference type="EMBL" id="KJZ69019.1"/>
    </source>
</evidence>
<dbReference type="Proteomes" id="UP000054481">
    <property type="component" value="Unassembled WGS sequence"/>
</dbReference>
<dbReference type="AlphaFoldDB" id="A0A0F8A0Z9"/>
<gene>
    <name evidence="1" type="ORF">HIM_11594</name>
</gene>
<evidence type="ECO:0000313" key="2">
    <source>
        <dbReference type="Proteomes" id="UP000054481"/>
    </source>
</evidence>
<protein>
    <submittedName>
        <fullName evidence="1">Uncharacterized protein</fullName>
    </submittedName>
</protein>
<keyword evidence="2" id="KW-1185">Reference proteome</keyword>
<reference evidence="1 2" key="1">
    <citation type="journal article" date="2014" name="Genome Biol. Evol.">
        <title>Comparative genomics and transcriptomics analyses reveal divergent lifestyle features of nematode endoparasitic fungus Hirsutella minnesotensis.</title>
        <authorList>
            <person name="Lai Y."/>
            <person name="Liu K."/>
            <person name="Zhang X."/>
            <person name="Zhang X."/>
            <person name="Li K."/>
            <person name="Wang N."/>
            <person name="Shu C."/>
            <person name="Wu Y."/>
            <person name="Wang C."/>
            <person name="Bushley K.E."/>
            <person name="Xiang M."/>
            <person name="Liu X."/>
        </authorList>
    </citation>
    <scope>NUCLEOTIDE SEQUENCE [LARGE SCALE GENOMIC DNA]</scope>
    <source>
        <strain evidence="1 2">3608</strain>
    </source>
</reference>
<accession>A0A0F8A0Z9</accession>
<dbReference type="EMBL" id="KQ030776">
    <property type="protein sequence ID" value="KJZ69019.1"/>
    <property type="molecule type" value="Genomic_DNA"/>
</dbReference>
<sequence>MREGNAFDPRHVKDVDLTAYRDAIDFLGFYRDGCGSMVDGVGKTEHLAKLIMEQRAGTIMGWRLNCVEDETTRCEPAIVPVTVPRAHPLFTTEGDDPLEVPAILGFEWVARAYSRSHKEAVELENKMAHLLLVRIGVKDGKWEGSRTHWGDPAIGSILLVHRRRCEVSKDMVLNICKLIEEIVLPLMTAERAQRPGAKEEVADVVRNEGKRRGLLAA</sequence>
<name>A0A0F8A0Z9_9HYPO</name>
<proteinExistence type="predicted"/>
<dbReference type="OrthoDB" id="2895307at2759"/>